<dbReference type="SMART" id="SM00525">
    <property type="entry name" value="FES"/>
    <property type="match status" value="1"/>
</dbReference>
<dbReference type="CDD" id="cd03431">
    <property type="entry name" value="NUDIX_DNA_Glycosylase_C-MutY"/>
    <property type="match status" value="1"/>
</dbReference>
<protein>
    <recommendedName>
        <fullName evidence="4 13">Adenine DNA glycosylase</fullName>
        <ecNumber evidence="3 13">3.2.2.31</ecNumber>
    </recommendedName>
</protein>
<dbReference type="InterPro" id="IPR003265">
    <property type="entry name" value="HhH-GPD_domain"/>
</dbReference>
<dbReference type="InterPro" id="IPR004036">
    <property type="entry name" value="Endonuclease-III-like_CS2"/>
</dbReference>
<evidence type="ECO:0000256" key="10">
    <source>
        <dbReference type="ARBA" id="ARBA00023014"/>
    </source>
</evidence>
<dbReference type="GO" id="GO:0051539">
    <property type="term" value="F:4 iron, 4 sulfur cluster binding"/>
    <property type="evidence" value="ECO:0007669"/>
    <property type="project" value="UniProtKB-UniRule"/>
</dbReference>
<dbReference type="Pfam" id="PF00730">
    <property type="entry name" value="HhH-GPD"/>
    <property type="match status" value="1"/>
</dbReference>
<evidence type="ECO:0000256" key="12">
    <source>
        <dbReference type="ARBA" id="ARBA00023295"/>
    </source>
</evidence>
<dbReference type="CDD" id="cd00056">
    <property type="entry name" value="ENDO3c"/>
    <property type="match status" value="1"/>
</dbReference>
<evidence type="ECO:0000256" key="5">
    <source>
        <dbReference type="ARBA" id="ARBA00022485"/>
    </source>
</evidence>
<dbReference type="InterPro" id="IPR029119">
    <property type="entry name" value="MutY_C"/>
</dbReference>
<evidence type="ECO:0000256" key="9">
    <source>
        <dbReference type="ARBA" id="ARBA00023004"/>
    </source>
</evidence>
<dbReference type="Pfam" id="PF10576">
    <property type="entry name" value="EndIII_4Fe-2S"/>
    <property type="match status" value="1"/>
</dbReference>
<dbReference type="SUPFAM" id="SSF55811">
    <property type="entry name" value="Nudix"/>
    <property type="match status" value="1"/>
</dbReference>
<dbReference type="GO" id="GO:0046872">
    <property type="term" value="F:metal ion binding"/>
    <property type="evidence" value="ECO:0007669"/>
    <property type="project" value="UniProtKB-UniRule"/>
</dbReference>
<gene>
    <name evidence="15" type="primary">Mutyh_1</name>
    <name evidence="15" type="ORF">AVEN_168822_1</name>
</gene>
<dbReference type="FunFam" id="1.10.1670.10:FF:000002">
    <property type="entry name" value="Adenine DNA glycosylase"/>
    <property type="match status" value="1"/>
</dbReference>
<sequence length="496" mass="55656">MSDFSVPHRQSPLNYWFDCLKYKSYSYISMAGKKVLKSKKAKPTSKDIPTSNVCEKHDFTENDNQEIQKKLLKWYDEEQRTLPWRTIAKSETDQNVRGYAVWVSEVMLQQTQVATVIPYFNKWIEKWPTVEALAKANVEEVLQTWAGLGYYSRGRRLHEGAKIIVEKLNGQIPDSVPNLTKLIPGIGAYSASAIASIAFQKPVGVVDGNVIRVLSRMRVIGASVSEPGVRDHLWDLANKLVSKERPGDFNQALMELGATVCTPQNPNCASCPVNNYCRAYSMTKTIPKIGKMDSFLKKKFVENVADSKKEECKIPDIENVIDCNFCLPSSVWNENPQVTAFPCKVEKKAAREEKVGVLVIEKGDQLLMVRRPEKGLLAGLWEFPCAILPDEAASKAKSSIIESTVKELGVPSPVLSSKRFIGEVVHLFSHIHTTYSVEHLILDSSVKIKSSKKEVMWVTLDEIKTAAVSTAMKKVLALVKKSETKPVKQVINYIYL</sequence>
<evidence type="ECO:0000256" key="1">
    <source>
        <dbReference type="ARBA" id="ARBA00000843"/>
    </source>
</evidence>
<dbReference type="InterPro" id="IPR000086">
    <property type="entry name" value="NUDIX_hydrolase_dom"/>
</dbReference>
<comment type="caution">
    <text evidence="15">The sequence shown here is derived from an EMBL/GenBank/DDBJ whole genome shotgun (WGS) entry which is preliminary data.</text>
</comment>
<dbReference type="GO" id="GO:0006298">
    <property type="term" value="P:mismatch repair"/>
    <property type="evidence" value="ECO:0007669"/>
    <property type="project" value="TreeGrafter"/>
</dbReference>
<keyword evidence="12 13" id="KW-0326">Glycosidase</keyword>
<dbReference type="InterPro" id="IPR044298">
    <property type="entry name" value="MIG/MutY"/>
</dbReference>
<dbReference type="GO" id="GO:0006284">
    <property type="term" value="P:base-excision repair"/>
    <property type="evidence" value="ECO:0007669"/>
    <property type="project" value="UniProtKB-UniRule"/>
</dbReference>
<dbReference type="GO" id="GO:0005634">
    <property type="term" value="C:nucleus"/>
    <property type="evidence" value="ECO:0007669"/>
    <property type="project" value="TreeGrafter"/>
</dbReference>
<feature type="domain" description="Nudix hydrolase" evidence="14">
    <location>
        <begin position="350"/>
        <end position="480"/>
    </location>
</feature>
<keyword evidence="10" id="KW-0411">Iron-sulfur</keyword>
<name>A0A4Y2P965_ARAVE</name>
<proteinExistence type="inferred from homology"/>
<accession>A0A4Y2P965</accession>
<dbReference type="SUPFAM" id="SSF48150">
    <property type="entry name" value="DNA-glycosylase"/>
    <property type="match status" value="1"/>
</dbReference>
<comment type="catalytic activity">
    <reaction evidence="1 13">
        <text>Hydrolyzes free adenine bases from 7,8-dihydro-8-oxoguanine:adenine mismatched double-stranded DNA, leaving an apurinic site.</text>
        <dbReference type="EC" id="3.2.2.31"/>
    </reaction>
</comment>
<evidence type="ECO:0000256" key="8">
    <source>
        <dbReference type="ARBA" id="ARBA00022801"/>
    </source>
</evidence>
<dbReference type="InterPro" id="IPR015797">
    <property type="entry name" value="NUDIX_hydrolase-like_dom_sf"/>
</dbReference>
<dbReference type="InterPro" id="IPR003651">
    <property type="entry name" value="Endonuclease3_FeS-loop_motif"/>
</dbReference>
<dbReference type="Gene3D" id="1.10.1670.10">
    <property type="entry name" value="Helix-hairpin-Helix base-excision DNA repair enzymes (C-terminal)"/>
    <property type="match status" value="1"/>
</dbReference>
<evidence type="ECO:0000256" key="7">
    <source>
        <dbReference type="ARBA" id="ARBA00022763"/>
    </source>
</evidence>
<evidence type="ECO:0000256" key="2">
    <source>
        <dbReference type="ARBA" id="ARBA00008343"/>
    </source>
</evidence>
<dbReference type="GO" id="GO:0034039">
    <property type="term" value="F:8-oxo-7,8-dihydroguanine DNA N-glycosylase activity"/>
    <property type="evidence" value="ECO:0007669"/>
    <property type="project" value="TreeGrafter"/>
</dbReference>
<dbReference type="GO" id="GO:0035485">
    <property type="term" value="F:adenine/guanine mispair binding"/>
    <property type="evidence" value="ECO:0007669"/>
    <property type="project" value="TreeGrafter"/>
</dbReference>
<dbReference type="InterPro" id="IPR023170">
    <property type="entry name" value="HhH_base_excis_C"/>
</dbReference>
<dbReference type="EC" id="3.2.2.31" evidence="3 13"/>
<keyword evidence="16" id="KW-1185">Reference proteome</keyword>
<keyword evidence="9 13" id="KW-0408">Iron</keyword>
<evidence type="ECO:0000313" key="16">
    <source>
        <dbReference type="Proteomes" id="UP000499080"/>
    </source>
</evidence>
<evidence type="ECO:0000313" key="15">
    <source>
        <dbReference type="EMBL" id="GBN46787.1"/>
    </source>
</evidence>
<evidence type="ECO:0000256" key="13">
    <source>
        <dbReference type="RuleBase" id="RU365096"/>
    </source>
</evidence>
<evidence type="ECO:0000256" key="3">
    <source>
        <dbReference type="ARBA" id="ARBA00012045"/>
    </source>
</evidence>
<dbReference type="InterPro" id="IPR011257">
    <property type="entry name" value="DNA_glycosylase"/>
</dbReference>
<dbReference type="PROSITE" id="PS51462">
    <property type="entry name" value="NUDIX"/>
    <property type="match status" value="1"/>
</dbReference>
<dbReference type="FunFam" id="1.10.340.30:FF:000002">
    <property type="entry name" value="Adenine DNA glycosylase"/>
    <property type="match status" value="1"/>
</dbReference>
<comment type="similarity">
    <text evidence="2 13">Belongs to the Nth/MutY family.</text>
</comment>
<dbReference type="GO" id="GO:0032357">
    <property type="term" value="F:oxidized purine DNA binding"/>
    <property type="evidence" value="ECO:0007669"/>
    <property type="project" value="TreeGrafter"/>
</dbReference>
<comment type="function">
    <text evidence="13">Adenine glycosylase active on G-A mispairs.</text>
</comment>
<keyword evidence="5" id="KW-0004">4Fe-4S</keyword>
<dbReference type="PROSITE" id="PS01155">
    <property type="entry name" value="ENDONUCLEASE_III_2"/>
    <property type="match status" value="1"/>
</dbReference>
<dbReference type="Gene3D" id="3.90.79.10">
    <property type="entry name" value="Nucleoside Triphosphate Pyrophosphohydrolase"/>
    <property type="match status" value="1"/>
</dbReference>
<organism evidence="15 16">
    <name type="scientific">Araneus ventricosus</name>
    <name type="common">Orbweaver spider</name>
    <name type="synonym">Epeira ventricosa</name>
    <dbReference type="NCBI Taxonomy" id="182803"/>
    <lineage>
        <taxon>Eukaryota</taxon>
        <taxon>Metazoa</taxon>
        <taxon>Ecdysozoa</taxon>
        <taxon>Arthropoda</taxon>
        <taxon>Chelicerata</taxon>
        <taxon>Arachnida</taxon>
        <taxon>Araneae</taxon>
        <taxon>Araneomorphae</taxon>
        <taxon>Entelegynae</taxon>
        <taxon>Araneoidea</taxon>
        <taxon>Araneidae</taxon>
        <taxon>Araneus</taxon>
    </lineage>
</organism>
<dbReference type="OrthoDB" id="10248838at2759"/>
<evidence type="ECO:0000256" key="4">
    <source>
        <dbReference type="ARBA" id="ARBA00022023"/>
    </source>
</evidence>
<evidence type="ECO:0000256" key="6">
    <source>
        <dbReference type="ARBA" id="ARBA00022723"/>
    </source>
</evidence>
<evidence type="ECO:0000259" key="14">
    <source>
        <dbReference type="PROSITE" id="PS51462"/>
    </source>
</evidence>
<dbReference type="PANTHER" id="PTHR42944">
    <property type="entry name" value="ADENINE DNA GLYCOSYLASE"/>
    <property type="match status" value="1"/>
</dbReference>
<dbReference type="SMART" id="SM00478">
    <property type="entry name" value="ENDO3c"/>
    <property type="match status" value="1"/>
</dbReference>
<keyword evidence="6" id="KW-0479">Metal-binding</keyword>
<dbReference type="AlphaFoldDB" id="A0A4Y2P965"/>
<dbReference type="Gene3D" id="1.10.340.30">
    <property type="entry name" value="Hypothetical protein, domain 2"/>
    <property type="match status" value="1"/>
</dbReference>
<dbReference type="EMBL" id="BGPR01010554">
    <property type="protein sequence ID" value="GBN46787.1"/>
    <property type="molecule type" value="Genomic_DNA"/>
</dbReference>
<dbReference type="Pfam" id="PF14815">
    <property type="entry name" value="NUDIX_4"/>
    <property type="match status" value="1"/>
</dbReference>
<keyword evidence="7 13" id="KW-0227">DNA damage</keyword>
<keyword evidence="8" id="KW-0378">Hydrolase</keyword>
<keyword evidence="11" id="KW-0234">DNA repair</keyword>
<comment type="cofactor">
    <cofactor evidence="13">
        <name>[4Fe-4S] cluster</name>
        <dbReference type="ChEBI" id="CHEBI:49883"/>
    </cofactor>
    <text evidence="13">Binds 1 [4Fe-4S] cluster.</text>
</comment>
<dbReference type="GO" id="GO:0000701">
    <property type="term" value="F:purine-specific mismatch base pair DNA N-glycosylase activity"/>
    <property type="evidence" value="ECO:0007669"/>
    <property type="project" value="UniProtKB-EC"/>
</dbReference>
<dbReference type="Proteomes" id="UP000499080">
    <property type="component" value="Unassembled WGS sequence"/>
</dbReference>
<reference evidence="15 16" key="1">
    <citation type="journal article" date="2019" name="Sci. Rep.">
        <title>Orb-weaving spider Araneus ventricosus genome elucidates the spidroin gene catalogue.</title>
        <authorList>
            <person name="Kono N."/>
            <person name="Nakamura H."/>
            <person name="Ohtoshi R."/>
            <person name="Moran D.A.P."/>
            <person name="Shinohara A."/>
            <person name="Yoshida Y."/>
            <person name="Fujiwara M."/>
            <person name="Mori M."/>
            <person name="Tomita M."/>
            <person name="Arakawa K."/>
        </authorList>
    </citation>
    <scope>NUCLEOTIDE SEQUENCE [LARGE SCALE GENOMIC DNA]</scope>
</reference>
<dbReference type="PANTHER" id="PTHR42944:SF1">
    <property type="entry name" value="ADENINE DNA GLYCOSYLASE"/>
    <property type="match status" value="1"/>
</dbReference>
<evidence type="ECO:0000256" key="11">
    <source>
        <dbReference type="ARBA" id="ARBA00023204"/>
    </source>
</evidence>